<dbReference type="PROSITE" id="PS00599">
    <property type="entry name" value="AA_TRANSFER_CLASS_2"/>
    <property type="match status" value="1"/>
</dbReference>
<dbReference type="InterPro" id="IPR036736">
    <property type="entry name" value="ACP-like_sf"/>
</dbReference>
<dbReference type="Gene3D" id="2.30.38.10">
    <property type="entry name" value="Luciferase, Domain 3"/>
    <property type="match status" value="1"/>
</dbReference>
<evidence type="ECO:0000256" key="4">
    <source>
        <dbReference type="ARBA" id="ARBA00022898"/>
    </source>
</evidence>
<dbReference type="Pfam" id="PF00550">
    <property type="entry name" value="PP-binding"/>
    <property type="match status" value="1"/>
</dbReference>
<dbReference type="InterPro" id="IPR045851">
    <property type="entry name" value="AMP-bd_C_sf"/>
</dbReference>
<dbReference type="Gene3D" id="3.40.50.980">
    <property type="match status" value="2"/>
</dbReference>
<comment type="caution">
    <text evidence="6">The sequence shown here is derived from an EMBL/GenBank/DDBJ whole genome shotgun (WGS) entry which is preliminary data.</text>
</comment>
<dbReference type="RefSeq" id="WP_192509514.1">
    <property type="nucleotide sequence ID" value="NZ_AQGV01000015.1"/>
</dbReference>
<dbReference type="Gene3D" id="3.40.640.10">
    <property type="entry name" value="Type I PLP-dependent aspartate aminotransferase-like (Major domain)"/>
    <property type="match status" value="1"/>
</dbReference>
<name>A0ABR9EHB6_9GAMM</name>
<dbReference type="PANTHER" id="PTHR45527:SF1">
    <property type="entry name" value="FATTY ACID SYNTHASE"/>
    <property type="match status" value="1"/>
</dbReference>
<organism evidence="6 7">
    <name type="scientific">Pseudoalteromonas aurantia 208</name>
    <dbReference type="NCBI Taxonomy" id="1314867"/>
    <lineage>
        <taxon>Bacteria</taxon>
        <taxon>Pseudomonadati</taxon>
        <taxon>Pseudomonadota</taxon>
        <taxon>Gammaproteobacteria</taxon>
        <taxon>Alteromonadales</taxon>
        <taxon>Pseudoalteromonadaceae</taxon>
        <taxon>Pseudoalteromonas</taxon>
    </lineage>
</organism>
<dbReference type="Proteomes" id="UP000615755">
    <property type="component" value="Unassembled WGS sequence"/>
</dbReference>
<dbReference type="InterPro" id="IPR025110">
    <property type="entry name" value="AMP-bd_C"/>
</dbReference>
<evidence type="ECO:0000313" key="7">
    <source>
        <dbReference type="Proteomes" id="UP000615755"/>
    </source>
</evidence>
<proteinExistence type="predicted"/>
<dbReference type="Pfam" id="PF13193">
    <property type="entry name" value="AMP-binding_C"/>
    <property type="match status" value="1"/>
</dbReference>
<dbReference type="InterPro" id="IPR009081">
    <property type="entry name" value="PP-bd_ACP"/>
</dbReference>
<keyword evidence="7" id="KW-1185">Reference proteome</keyword>
<dbReference type="SUPFAM" id="SSF53383">
    <property type="entry name" value="PLP-dependent transferases"/>
    <property type="match status" value="1"/>
</dbReference>
<dbReference type="Gene3D" id="3.30.300.30">
    <property type="match status" value="1"/>
</dbReference>
<dbReference type="InterPro" id="IPR015424">
    <property type="entry name" value="PyrdxlP-dep_Trfase"/>
</dbReference>
<dbReference type="InterPro" id="IPR004839">
    <property type="entry name" value="Aminotransferase_I/II_large"/>
</dbReference>
<dbReference type="InterPro" id="IPR015422">
    <property type="entry name" value="PyrdxlP-dep_Trfase_small"/>
</dbReference>
<keyword evidence="4" id="KW-0663">Pyridoxal phosphate</keyword>
<reference evidence="6 7" key="1">
    <citation type="submission" date="2015-03" db="EMBL/GenBank/DDBJ databases">
        <title>Genome sequence of Pseudoalteromonas aurantia.</title>
        <authorList>
            <person name="Xie B.-B."/>
            <person name="Rong J.-C."/>
            <person name="Qin Q.-L."/>
            <person name="Zhang Y.-Z."/>
        </authorList>
    </citation>
    <scope>NUCLEOTIDE SEQUENCE [LARGE SCALE GENOMIC DNA]</scope>
    <source>
        <strain evidence="6 7">208</strain>
    </source>
</reference>
<dbReference type="PANTHER" id="PTHR45527">
    <property type="entry name" value="NONRIBOSOMAL PEPTIDE SYNTHETASE"/>
    <property type="match status" value="1"/>
</dbReference>
<accession>A0ABR9EHB6</accession>
<dbReference type="InterPro" id="IPR020806">
    <property type="entry name" value="PKS_PP-bd"/>
</dbReference>
<dbReference type="InterPro" id="IPR006162">
    <property type="entry name" value="Ppantetheine_attach_site"/>
</dbReference>
<dbReference type="EMBL" id="AQGV01000015">
    <property type="protein sequence ID" value="MBE0370393.1"/>
    <property type="molecule type" value="Genomic_DNA"/>
</dbReference>
<keyword evidence="3" id="KW-0597">Phosphoprotein</keyword>
<dbReference type="InterPro" id="IPR000873">
    <property type="entry name" value="AMP-dep_synth/lig_dom"/>
</dbReference>
<evidence type="ECO:0000256" key="2">
    <source>
        <dbReference type="ARBA" id="ARBA00022450"/>
    </source>
</evidence>
<dbReference type="PROSITE" id="PS00455">
    <property type="entry name" value="AMP_BINDING"/>
    <property type="match status" value="1"/>
</dbReference>
<dbReference type="Gene3D" id="3.90.1150.10">
    <property type="entry name" value="Aspartate Aminotransferase, domain 1"/>
    <property type="match status" value="1"/>
</dbReference>
<dbReference type="InterPro" id="IPR001917">
    <property type="entry name" value="Aminotrans_II_pyridoxalP_BS"/>
</dbReference>
<protein>
    <recommendedName>
        <fullName evidence="5">Carrier domain-containing protein</fullName>
    </recommendedName>
</protein>
<gene>
    <name evidence="6" type="ORF">PAUR_b0424</name>
</gene>
<evidence type="ECO:0000256" key="3">
    <source>
        <dbReference type="ARBA" id="ARBA00022553"/>
    </source>
</evidence>
<dbReference type="InterPro" id="IPR015421">
    <property type="entry name" value="PyrdxlP-dep_Trfase_major"/>
</dbReference>
<dbReference type="NCBIfam" id="TIGR01733">
    <property type="entry name" value="AA-adenyl-dom"/>
    <property type="match status" value="1"/>
</dbReference>
<dbReference type="InterPro" id="IPR020845">
    <property type="entry name" value="AMP-binding_CS"/>
</dbReference>
<keyword evidence="2" id="KW-0596">Phosphopantetheine</keyword>
<dbReference type="SUPFAM" id="SSF56801">
    <property type="entry name" value="Acetyl-CoA synthetase-like"/>
    <property type="match status" value="1"/>
</dbReference>
<evidence type="ECO:0000313" key="6">
    <source>
        <dbReference type="EMBL" id="MBE0370393.1"/>
    </source>
</evidence>
<evidence type="ECO:0000256" key="1">
    <source>
        <dbReference type="ARBA" id="ARBA00001933"/>
    </source>
</evidence>
<comment type="cofactor">
    <cofactor evidence="1">
        <name>pyridoxal 5'-phosphate</name>
        <dbReference type="ChEBI" id="CHEBI:597326"/>
    </cofactor>
</comment>
<dbReference type="PROSITE" id="PS50075">
    <property type="entry name" value="CARRIER"/>
    <property type="match status" value="1"/>
</dbReference>
<dbReference type="InterPro" id="IPR010071">
    <property type="entry name" value="AA_adenyl_dom"/>
</dbReference>
<sequence length="1208" mass="131148">MEFEVARDTSKALCDMPQKTFLPSGTIISLIAEQAKLTPEKVAIIEGDLSVSYEQLLARSDAFAAALAERGVKSGSLVGVCMSRSWELIATLLGVLRAGCAYVPLDPAYPQERVRYMLSHSKASAAIVENEHMAHLCQIAREVIHVDTIKNQAIDNVLGPVPTDLAYVIYTSGSTGKPKGVAVEHRNVVAMSHAMAELFSTEELSGVLAAASVCFDTSVMEIFGTLSLGGTILMADNALALPKLPYADKVKMCVMVPSSMQTLLGTDTLPDSVQCVVFGGEALKAPLVNQIHNLAFKPRVMNAYGPTEDTVFSTINEIPEDTTRITIGRSVVNSRAYILNDAMQCTAIGEPGELYLAGSKLTRGYLNDENMTTSRFVTLTPTDQIPETRLYKTGDLCQWSENAEIEFLGRIDQQVKIRGFRIELGEVESVLESMSEIDVAAAAALDSGTGQQILVAYVVNQKGSVTSKAVKAFLSERLPKYMVPQFIMQMRALPFLPNDKLDRKSLPDLNTVRLAAQHEASGQVSNKPQAGYEYSSVLLTIQTEVASLLNIAEPEQVLCDLPFDSFGIDSLSSLELLSRLRAALEYKLPQNSLVLYSTPRALTHFFLDRMNQSANQASSESSLMIDHNNPKLETLSGFQTLLQSSHPTFQSASAPSWSIADKSVLVEQVTDMVNNNQRNPYGKVLRTGSSATGVIGDSYNKEQDRNAIIWSTNLYFGLNRDPRVINEAVLALERFGTGMGISAAATGMTDQHVEFENEFAELVGKPSACLFPTGYTANLGAISGILGKNDTVVIDQLCHASIVDGARLSGAKIRTFQHNSASDLASVLASETSPYHTTLVVLESVYSMGEGTAPVAEIVRIAKQYGALTLVDEAHSFGFYGHSGAGVCSQQGATDDVDFIMTTLSKALGSIGGVIAASKKHIALLKSSSRAYIFQASISPADIAAALASLRYLRTDDSLREQLWDRTRYMRKRFTEAGYDLGTGDGPIVTPHFGDKDKLYAIVQGLYERGIQTLAVTYPIVEMGRGRLRFICSAAHTHADIDRTLEALIETEQEVNRAFAASEDTLIAACESNLDPLSMSTNIQNWVNDFSAYLKLVCKASIETAPELVLSIVAHESQAPISIMLRGGKITLETEYSVDLPYCTVSIADPQMIKGLCETNVQALLNSICNGVCVVKGQTEVFIWFIARLCEYQQYCFGKPSQSGKVSN</sequence>
<dbReference type="CDD" id="cd05930">
    <property type="entry name" value="A_NRPS"/>
    <property type="match status" value="1"/>
</dbReference>
<dbReference type="Gene3D" id="1.10.1200.10">
    <property type="entry name" value="ACP-like"/>
    <property type="match status" value="1"/>
</dbReference>
<dbReference type="Pfam" id="PF00155">
    <property type="entry name" value="Aminotran_1_2"/>
    <property type="match status" value="1"/>
</dbReference>
<feature type="domain" description="Carrier" evidence="5">
    <location>
        <begin position="535"/>
        <end position="610"/>
    </location>
</feature>
<dbReference type="SUPFAM" id="SSF47336">
    <property type="entry name" value="ACP-like"/>
    <property type="match status" value="1"/>
</dbReference>
<dbReference type="PROSITE" id="PS00012">
    <property type="entry name" value="PHOSPHOPANTETHEINE"/>
    <property type="match status" value="1"/>
</dbReference>
<dbReference type="Pfam" id="PF00501">
    <property type="entry name" value="AMP-binding"/>
    <property type="match status" value="1"/>
</dbReference>
<dbReference type="SMART" id="SM00823">
    <property type="entry name" value="PKS_PP"/>
    <property type="match status" value="1"/>
</dbReference>
<evidence type="ECO:0000259" key="5">
    <source>
        <dbReference type="PROSITE" id="PS50075"/>
    </source>
</evidence>